<dbReference type="PANTHER" id="PTHR15326">
    <property type="entry name" value="SPERMATOGENESIS-ASSOCIATED PROTEIN 2/TAMOZHENNIC"/>
    <property type="match status" value="1"/>
</dbReference>
<evidence type="ECO:0000259" key="7">
    <source>
        <dbReference type="PROSITE" id="PS50199"/>
    </source>
</evidence>
<evidence type="ECO:0000256" key="6">
    <source>
        <dbReference type="SAM" id="MobiDB-lite"/>
    </source>
</evidence>
<dbReference type="SMART" id="SM00547">
    <property type="entry name" value="ZnF_RBZ"/>
    <property type="match status" value="2"/>
</dbReference>
<feature type="region of interest" description="Disordered" evidence="6">
    <location>
        <begin position="461"/>
        <end position="492"/>
    </location>
</feature>
<proteinExistence type="predicted"/>
<feature type="region of interest" description="Disordered" evidence="6">
    <location>
        <begin position="287"/>
        <end position="309"/>
    </location>
</feature>
<dbReference type="Pfam" id="PF21388">
    <property type="entry name" value="SPATA2_PUB-like"/>
    <property type="match status" value="1"/>
</dbReference>
<evidence type="ECO:0000313" key="10">
    <source>
        <dbReference type="Proteomes" id="UP000886998"/>
    </source>
</evidence>
<feature type="domain" description="RanBP2-type" evidence="7">
    <location>
        <begin position="659"/>
        <end position="689"/>
    </location>
</feature>
<keyword evidence="3" id="KW-0862">Zinc</keyword>
<protein>
    <submittedName>
        <fullName evidence="8">Protein tamozhennic</fullName>
    </submittedName>
</protein>
<dbReference type="InterPro" id="IPR036443">
    <property type="entry name" value="Znf_RanBP2_sf"/>
</dbReference>
<keyword evidence="2 4" id="KW-0863">Zinc-finger</keyword>
<evidence type="ECO:0000256" key="1">
    <source>
        <dbReference type="ARBA" id="ARBA00022723"/>
    </source>
</evidence>
<dbReference type="AlphaFoldDB" id="A0A8X6WXP6"/>
<dbReference type="PROSITE" id="PS50199">
    <property type="entry name" value="ZF_RANBP2_2"/>
    <property type="match status" value="1"/>
</dbReference>
<evidence type="ECO:0000313" key="8">
    <source>
        <dbReference type="EMBL" id="GFY43145.1"/>
    </source>
</evidence>
<dbReference type="InterPro" id="IPR036339">
    <property type="entry name" value="PUB-like_dom_sf"/>
</dbReference>
<keyword evidence="10" id="KW-1185">Reference proteome</keyword>
<dbReference type="PROSITE" id="PS01358">
    <property type="entry name" value="ZF_RANBP2_1"/>
    <property type="match status" value="1"/>
</dbReference>
<dbReference type="EMBL" id="BMAV01003508">
    <property type="protein sequence ID" value="GFY43145.1"/>
    <property type="molecule type" value="Genomic_DNA"/>
</dbReference>
<keyword evidence="5" id="KW-0175">Coiled coil</keyword>
<evidence type="ECO:0000256" key="3">
    <source>
        <dbReference type="ARBA" id="ARBA00022833"/>
    </source>
</evidence>
<sequence length="731" mass="81284">MTFQAHDGHNARSEDLHRHILRSHLAYLNQEETPAKLQHRHSLESLIAEFLGTVSHGSKFTFFEVAKILNESIENNRNFSAYKAGSAFEALEKYATNLISHPWRKEYKTIKLYSGFYKHSVESQLFGGGSVLELLGYQFSDDSVLFLDEPVDPDKVARVALDCLIAYVECQIMVQICERVKSFKCSWFEISQVRQDYTCGVEEAVRILHQLKRNAAEQEKQDRWLREQENGSFIEDKTFCKSEPDSGYQKTGILVDVSNTWPSNNTYPGYSSSALVLQPSLAGGSYSSKSHKSSQLTHSKLPSWSEGVSSQLGDYPSRSFLSKSDGTDSYSNHCLDDHTQSNYNFLSKCNNSDARFMNADSTPDSWKDSWDFLQPQPPYHNLRDSSFLNCERDSHRTGYNNPVPNVKETYSTQFGHMYPPHPIMPLGLPAYPLPHDYTIPPRLCQWQVCCDHQVPTLPHKYHFPKEASGNDFESTRRSSARAESNHVDDPGELCSSLLKMSVDTPNPPIKSRHFPVTSTYSYQTNTTPSNDVILRPTAGSKSQQNTTKRGSYYDNVPSSFDGEVNSSFNLAGQSLTPKCDLQSNGALPSTLPAKSRNQKGTVVADSACNTISSKPVLKKSYSTSSSNPVTEQAQGSTVVSGTDSKNGKTLSGTTQKDAKGGKKWSCSSCTYYNAPEKSICDMCGRSKHPGPEVTPLVSGGRECPQCTLVNKKDCEDCTACGASLKDSPTYI</sequence>
<keyword evidence="1" id="KW-0479">Metal-binding</keyword>
<feature type="compositionally biased region" description="Polar residues" evidence="6">
    <location>
        <begin position="620"/>
        <end position="655"/>
    </location>
</feature>
<feature type="compositionally biased region" description="Polar residues" evidence="6">
    <location>
        <begin position="520"/>
        <end position="530"/>
    </location>
</feature>
<feature type="coiled-coil region" evidence="5">
    <location>
        <begin position="201"/>
        <end position="228"/>
    </location>
</feature>
<dbReference type="Gene3D" id="2.30.30.380">
    <property type="entry name" value="Zn-finger domain of Sec23/24"/>
    <property type="match status" value="1"/>
</dbReference>
<dbReference type="SUPFAM" id="SSF90209">
    <property type="entry name" value="Ran binding protein zinc finger-like"/>
    <property type="match status" value="1"/>
</dbReference>
<feature type="region of interest" description="Disordered" evidence="6">
    <location>
        <begin position="581"/>
        <end position="603"/>
    </location>
</feature>
<feature type="region of interest" description="Disordered" evidence="6">
    <location>
        <begin position="618"/>
        <end position="664"/>
    </location>
</feature>
<evidence type="ECO:0000256" key="4">
    <source>
        <dbReference type="PROSITE-ProRule" id="PRU00322"/>
    </source>
</evidence>
<dbReference type="SUPFAM" id="SSF143503">
    <property type="entry name" value="PUG domain-like"/>
    <property type="match status" value="1"/>
</dbReference>
<dbReference type="Gene3D" id="1.20.58.2190">
    <property type="match status" value="1"/>
</dbReference>
<dbReference type="GO" id="GO:0005737">
    <property type="term" value="C:cytoplasm"/>
    <property type="evidence" value="ECO:0007669"/>
    <property type="project" value="TreeGrafter"/>
</dbReference>
<evidence type="ECO:0000256" key="2">
    <source>
        <dbReference type="ARBA" id="ARBA00022771"/>
    </source>
</evidence>
<dbReference type="OrthoDB" id="9837000at2759"/>
<feature type="region of interest" description="Disordered" evidence="6">
    <location>
        <begin position="520"/>
        <end position="554"/>
    </location>
</feature>
<comment type="caution">
    <text evidence="8">The sequence shown here is derived from an EMBL/GenBank/DDBJ whole genome shotgun (WGS) entry which is preliminary data.</text>
</comment>
<dbReference type="InterPro" id="IPR048839">
    <property type="entry name" value="SPATA2_PUB-like"/>
</dbReference>
<feature type="compositionally biased region" description="Polar residues" evidence="6">
    <location>
        <begin position="539"/>
        <end position="549"/>
    </location>
</feature>
<dbReference type="InterPro" id="IPR001876">
    <property type="entry name" value="Znf_RanBP2"/>
</dbReference>
<accession>A0A8X6WXP6</accession>
<organism evidence="8 10">
    <name type="scientific">Trichonephila inaurata madagascariensis</name>
    <dbReference type="NCBI Taxonomy" id="2747483"/>
    <lineage>
        <taxon>Eukaryota</taxon>
        <taxon>Metazoa</taxon>
        <taxon>Ecdysozoa</taxon>
        <taxon>Arthropoda</taxon>
        <taxon>Chelicerata</taxon>
        <taxon>Arachnida</taxon>
        <taxon>Araneae</taxon>
        <taxon>Araneomorphae</taxon>
        <taxon>Entelegynae</taxon>
        <taxon>Araneoidea</taxon>
        <taxon>Nephilidae</taxon>
        <taxon>Trichonephila</taxon>
        <taxon>Trichonephila inaurata</taxon>
    </lineage>
</organism>
<evidence type="ECO:0000313" key="9">
    <source>
        <dbReference type="EMBL" id="GFY47939.1"/>
    </source>
</evidence>
<dbReference type="PANTHER" id="PTHR15326:SF2">
    <property type="entry name" value="PROTEIN TAMOZHENNIC"/>
    <property type="match status" value="1"/>
</dbReference>
<reference evidence="8" key="1">
    <citation type="submission" date="2020-08" db="EMBL/GenBank/DDBJ databases">
        <title>Multicomponent nature underlies the extraordinary mechanical properties of spider dragline silk.</title>
        <authorList>
            <person name="Kono N."/>
            <person name="Nakamura H."/>
            <person name="Mori M."/>
            <person name="Yoshida Y."/>
            <person name="Ohtoshi R."/>
            <person name="Malay A.D."/>
            <person name="Moran D.A.P."/>
            <person name="Tomita M."/>
            <person name="Numata K."/>
            <person name="Arakawa K."/>
        </authorList>
    </citation>
    <scope>NUCLEOTIDE SEQUENCE</scope>
</reference>
<evidence type="ECO:0000256" key="5">
    <source>
        <dbReference type="SAM" id="Coils"/>
    </source>
</evidence>
<dbReference type="Proteomes" id="UP000886998">
    <property type="component" value="Unassembled WGS sequence"/>
</dbReference>
<dbReference type="GO" id="GO:0008270">
    <property type="term" value="F:zinc ion binding"/>
    <property type="evidence" value="ECO:0007669"/>
    <property type="project" value="UniProtKB-KW"/>
</dbReference>
<dbReference type="EMBL" id="BMAV01006213">
    <property type="protein sequence ID" value="GFY47939.1"/>
    <property type="molecule type" value="Genomic_DNA"/>
</dbReference>
<gene>
    <name evidence="8" type="primary">tamo</name>
    <name evidence="9" type="ORF">TNIN_444461</name>
    <name evidence="8" type="ORF">TNIN_446641</name>
</gene>
<name>A0A8X6WXP6_9ARAC</name>
<feature type="compositionally biased region" description="Low complexity" evidence="6">
    <location>
        <begin position="287"/>
        <end position="301"/>
    </location>
</feature>